<feature type="transmembrane region" description="Helical" evidence="1">
    <location>
        <begin position="89"/>
        <end position="115"/>
    </location>
</feature>
<keyword evidence="3" id="KW-1185">Reference proteome</keyword>
<comment type="caution">
    <text evidence="2">The sequence shown here is derived from an EMBL/GenBank/DDBJ whole genome shotgun (WGS) entry which is preliminary data.</text>
</comment>
<keyword evidence="1" id="KW-0812">Transmembrane</keyword>
<evidence type="ECO:0000313" key="3">
    <source>
        <dbReference type="Proteomes" id="UP000215563"/>
    </source>
</evidence>
<accession>A0A229RT97</accession>
<dbReference type="Proteomes" id="UP000215563">
    <property type="component" value="Unassembled WGS sequence"/>
</dbReference>
<reference evidence="2 3" key="1">
    <citation type="submission" date="2017-07" db="EMBL/GenBank/DDBJ databases">
        <title>Amycolatopsis alba DSM 44262 Genome sequencing and assembly.</title>
        <authorList>
            <person name="Kaur N."/>
            <person name="Mayilraj S."/>
        </authorList>
    </citation>
    <scope>NUCLEOTIDE SEQUENCE [LARGE SCALE GENOMIC DNA]</scope>
    <source>
        <strain evidence="2 3">DSM 44262</strain>
    </source>
</reference>
<name>A0A229RT97_AMYAL</name>
<organism evidence="2 3">
    <name type="scientific">Amycolatopsis alba DSM 44262</name>
    <dbReference type="NCBI Taxonomy" id="1125972"/>
    <lineage>
        <taxon>Bacteria</taxon>
        <taxon>Bacillati</taxon>
        <taxon>Actinomycetota</taxon>
        <taxon>Actinomycetes</taxon>
        <taxon>Pseudonocardiales</taxon>
        <taxon>Pseudonocardiaceae</taxon>
        <taxon>Amycolatopsis</taxon>
    </lineage>
</organism>
<feature type="transmembrane region" description="Helical" evidence="1">
    <location>
        <begin position="167"/>
        <end position="185"/>
    </location>
</feature>
<proteinExistence type="predicted"/>
<dbReference type="AlphaFoldDB" id="A0A229RT97"/>
<dbReference type="Pfam" id="PF14329">
    <property type="entry name" value="DUF4386"/>
    <property type="match status" value="1"/>
</dbReference>
<feature type="transmembrane region" description="Helical" evidence="1">
    <location>
        <begin position="191"/>
        <end position="212"/>
    </location>
</feature>
<keyword evidence="1" id="KW-0472">Membrane</keyword>
<feature type="transmembrane region" description="Helical" evidence="1">
    <location>
        <begin position="12"/>
        <end position="33"/>
    </location>
</feature>
<dbReference type="RefSeq" id="WP_020634788.1">
    <property type="nucleotide sequence ID" value="NZ_KB913032.1"/>
</dbReference>
<feature type="transmembrane region" description="Helical" evidence="1">
    <location>
        <begin position="135"/>
        <end position="155"/>
    </location>
</feature>
<keyword evidence="1" id="KW-1133">Transmembrane helix</keyword>
<evidence type="ECO:0000313" key="2">
    <source>
        <dbReference type="EMBL" id="OXM49689.1"/>
    </source>
</evidence>
<gene>
    <name evidence="2" type="ORF">CFP75_18130</name>
</gene>
<dbReference type="InterPro" id="IPR025495">
    <property type="entry name" value="DUF4386"/>
</dbReference>
<dbReference type="OrthoDB" id="1160166at2"/>
<sequence>MRTLIRTARMTGLLYLGLAVTGALGFLVIRPRLFAADDPGATLVNLVEHESLARAGVAVELLIVVTKALVVVWFYRLFRTADPLAASGIVAFGLVNAVAILISAATLATAVQFAIDPIGDAAATVQLLYLLSGNLWSVGTLFFGLWLIPMGRCVLRSGWMPRTLGRLLIGGGVAYLLSAFIKYLIPDLPLVADALAVPATVGEFWMIGYLLVRGVRRHAAHEAPPTTAAS</sequence>
<protein>
    <submittedName>
        <fullName evidence="2">DUF4386 domain-containing protein</fullName>
    </submittedName>
</protein>
<feature type="transmembrane region" description="Helical" evidence="1">
    <location>
        <begin position="53"/>
        <end position="77"/>
    </location>
</feature>
<evidence type="ECO:0000256" key="1">
    <source>
        <dbReference type="SAM" id="Phobius"/>
    </source>
</evidence>
<dbReference type="EMBL" id="NMQU01000047">
    <property type="protein sequence ID" value="OXM49689.1"/>
    <property type="molecule type" value="Genomic_DNA"/>
</dbReference>